<proteinExistence type="predicted"/>
<feature type="compositionally biased region" description="Basic and acidic residues" evidence="1">
    <location>
        <begin position="143"/>
        <end position="159"/>
    </location>
</feature>
<dbReference type="EMBL" id="CP033073">
    <property type="protein sequence ID" value="AYN39490.1"/>
    <property type="molecule type" value="Genomic_DNA"/>
</dbReference>
<feature type="region of interest" description="Disordered" evidence="1">
    <location>
        <begin position="178"/>
        <end position="204"/>
    </location>
</feature>
<protein>
    <submittedName>
        <fullName evidence="2">Uncharacterized protein</fullName>
    </submittedName>
</protein>
<keyword evidence="3" id="KW-1185">Reference proteome</keyword>
<reference evidence="2 3" key="1">
    <citation type="submission" date="2018-10" db="EMBL/GenBank/DDBJ databases">
        <title>The genome of Streptomyces dangxiongensis Z022.</title>
        <authorList>
            <person name="Zhang B."/>
        </authorList>
    </citation>
    <scope>NUCLEOTIDE SEQUENCE [LARGE SCALE GENOMIC DNA]</scope>
    <source>
        <strain evidence="2 3">Z022</strain>
    </source>
</reference>
<dbReference type="RefSeq" id="WP_121786981.1">
    <property type="nucleotide sequence ID" value="NZ_CP033073.1"/>
</dbReference>
<gene>
    <name evidence="2" type="ORF">D9753_11810</name>
</gene>
<dbReference type="KEGG" id="sdd:D9753_11810"/>
<evidence type="ECO:0000313" key="2">
    <source>
        <dbReference type="EMBL" id="AYN39490.1"/>
    </source>
</evidence>
<feature type="region of interest" description="Disordered" evidence="1">
    <location>
        <begin position="139"/>
        <end position="160"/>
    </location>
</feature>
<dbReference type="OrthoDB" id="4195659at2"/>
<evidence type="ECO:0000256" key="1">
    <source>
        <dbReference type="SAM" id="MobiDB-lite"/>
    </source>
</evidence>
<sequence>MREISGVGAVNIEHGHFPIGEMWEPGFERRDGEPDFETERPVVVVPGQVVVMSRVQEHTAPVALAVSNREDEAPGPDWALVGVVDYKPVYGGRMAAMDTLNGPAVPAQESIEAFGQQVGPGQACVALDPSHTYRARVWSQGRGDSRERFDAGNQRHEGGSSDGFEAYLIVFVPSGTQEPPVAAAEESRRDRLIRKHGKPPLNMR</sequence>
<accession>A0A3G2JAZ9</accession>
<dbReference type="AlphaFoldDB" id="A0A3G2JAZ9"/>
<evidence type="ECO:0000313" key="3">
    <source>
        <dbReference type="Proteomes" id="UP000268329"/>
    </source>
</evidence>
<organism evidence="2 3">
    <name type="scientific">Streptomyces dangxiongensis</name>
    <dbReference type="NCBI Taxonomy" id="1442032"/>
    <lineage>
        <taxon>Bacteria</taxon>
        <taxon>Bacillati</taxon>
        <taxon>Actinomycetota</taxon>
        <taxon>Actinomycetes</taxon>
        <taxon>Kitasatosporales</taxon>
        <taxon>Streptomycetaceae</taxon>
        <taxon>Streptomyces</taxon>
    </lineage>
</organism>
<name>A0A3G2JAZ9_9ACTN</name>
<dbReference type="Proteomes" id="UP000268329">
    <property type="component" value="Chromosome"/>
</dbReference>